<dbReference type="InterPro" id="IPR042621">
    <property type="entry name" value="TTC23/TTC23L"/>
</dbReference>
<dbReference type="PANTHER" id="PTHR14485">
    <property type="entry name" value="TETRATRICOPEPTIDE REPEAT PROTEIN 23"/>
    <property type="match status" value="1"/>
</dbReference>
<evidence type="ECO:0008006" key="4">
    <source>
        <dbReference type="Google" id="ProtNLM"/>
    </source>
</evidence>
<comment type="caution">
    <text evidence="2">The sequence shown here is derived from an EMBL/GenBank/DDBJ whole genome shotgun (WGS) entry which is preliminary data.</text>
</comment>
<protein>
    <recommendedName>
        <fullName evidence="4">Tetratricopeptide repeat protein 23</fullName>
    </recommendedName>
</protein>
<feature type="compositionally biased region" description="Basic and acidic residues" evidence="1">
    <location>
        <begin position="55"/>
        <end position="68"/>
    </location>
</feature>
<dbReference type="EMBL" id="JAINUF010000013">
    <property type="protein sequence ID" value="KAJ8344147.1"/>
    <property type="molecule type" value="Genomic_DNA"/>
</dbReference>
<reference evidence="2" key="1">
    <citation type="journal article" date="2023" name="Science">
        <title>Genome structures resolve the early diversification of teleost fishes.</title>
        <authorList>
            <person name="Parey E."/>
            <person name="Louis A."/>
            <person name="Montfort J."/>
            <person name="Bouchez O."/>
            <person name="Roques C."/>
            <person name="Iampietro C."/>
            <person name="Lluch J."/>
            <person name="Castinel A."/>
            <person name="Donnadieu C."/>
            <person name="Desvignes T."/>
            <person name="Floi Bucao C."/>
            <person name="Jouanno E."/>
            <person name="Wen M."/>
            <person name="Mejri S."/>
            <person name="Dirks R."/>
            <person name="Jansen H."/>
            <person name="Henkel C."/>
            <person name="Chen W.J."/>
            <person name="Zahm M."/>
            <person name="Cabau C."/>
            <person name="Klopp C."/>
            <person name="Thompson A.W."/>
            <person name="Robinson-Rechavi M."/>
            <person name="Braasch I."/>
            <person name="Lecointre G."/>
            <person name="Bobe J."/>
            <person name="Postlethwait J.H."/>
            <person name="Berthelot C."/>
            <person name="Roest Crollius H."/>
            <person name="Guiguen Y."/>
        </authorList>
    </citation>
    <scope>NUCLEOTIDE SEQUENCE</scope>
    <source>
        <strain evidence="2">WJC10195</strain>
    </source>
</reference>
<dbReference type="Pfam" id="PF13181">
    <property type="entry name" value="TPR_8"/>
    <property type="match status" value="1"/>
</dbReference>
<gene>
    <name evidence="2" type="ORF">SKAU_G00314760</name>
</gene>
<dbReference type="PANTHER" id="PTHR14485:SF3">
    <property type="entry name" value="TETRATRICOPEPTIDE REPEAT PROTEIN 23"/>
    <property type="match status" value="1"/>
</dbReference>
<proteinExistence type="predicted"/>
<dbReference type="InterPro" id="IPR019734">
    <property type="entry name" value="TPR_rpt"/>
</dbReference>
<feature type="compositionally biased region" description="Low complexity" evidence="1">
    <location>
        <begin position="1"/>
        <end position="10"/>
    </location>
</feature>
<name>A0A9Q1ESG9_SYNKA</name>
<organism evidence="2 3">
    <name type="scientific">Synaphobranchus kaupii</name>
    <name type="common">Kaup's arrowtooth eel</name>
    <dbReference type="NCBI Taxonomy" id="118154"/>
    <lineage>
        <taxon>Eukaryota</taxon>
        <taxon>Metazoa</taxon>
        <taxon>Chordata</taxon>
        <taxon>Craniata</taxon>
        <taxon>Vertebrata</taxon>
        <taxon>Euteleostomi</taxon>
        <taxon>Actinopterygii</taxon>
        <taxon>Neopterygii</taxon>
        <taxon>Teleostei</taxon>
        <taxon>Anguilliformes</taxon>
        <taxon>Synaphobranchidae</taxon>
        <taxon>Synaphobranchus</taxon>
    </lineage>
</organism>
<dbReference type="AlphaFoldDB" id="A0A9Q1ESG9"/>
<keyword evidence="3" id="KW-1185">Reference proteome</keyword>
<dbReference type="OrthoDB" id="9986634at2759"/>
<dbReference type="Gene3D" id="1.25.40.10">
    <property type="entry name" value="Tetratricopeptide repeat domain"/>
    <property type="match status" value="2"/>
</dbReference>
<feature type="compositionally biased region" description="Basic and acidic residues" evidence="1">
    <location>
        <begin position="11"/>
        <end position="26"/>
    </location>
</feature>
<dbReference type="SUPFAM" id="SSF48452">
    <property type="entry name" value="TPR-like"/>
    <property type="match status" value="2"/>
</dbReference>
<dbReference type="InterPro" id="IPR011990">
    <property type="entry name" value="TPR-like_helical_dom_sf"/>
</dbReference>
<sequence>MSSFHLSDSSMSKHQENCLIGRRESTTESSSGGSGRSTHSEKRPSYPHGGVREIAGPEEKLRESERKAQTFAENQQFDAAIQERVRCLALARLVYGEGHLRLAQAHARLAEGYLQLKGWAAQAREHSGHARDVLHLGGPGPTEQGGEKAETLRCLLSVYHTQGQAALNLGDLEEAEASLKMAGRIMGDLRQQEGGAGEEETAKAEFEIATGLSRLYQRQGRPEEALCQCKRALLLAEGPLGPGEACAVYRDMAAIEQAEGRLDRAIQHLQQAHSVAQSRDPGGMEEARIAHSLALAYSTSGEPGHRDRALRLFEESLGTYGRTVGAHDSLTLSVQDDLCHLLLLIGQQENAVKLQRESLALKRSVFGHLSQEVADTLQLIGGVEMTQGDMRRAHRTMSKCLEIQKLLLGPQHRKTRATQRTVDMLSEAPEVAGRQQKAGNLKTRPPFCAVIPSHNAPGGTNVASSDS</sequence>
<evidence type="ECO:0000313" key="3">
    <source>
        <dbReference type="Proteomes" id="UP001152622"/>
    </source>
</evidence>
<dbReference type="Proteomes" id="UP001152622">
    <property type="component" value="Chromosome 13"/>
</dbReference>
<evidence type="ECO:0000313" key="2">
    <source>
        <dbReference type="EMBL" id="KAJ8344147.1"/>
    </source>
</evidence>
<dbReference type="SMART" id="SM00028">
    <property type="entry name" value="TPR"/>
    <property type="match status" value="3"/>
</dbReference>
<dbReference type="Pfam" id="PF13424">
    <property type="entry name" value="TPR_12"/>
    <property type="match status" value="1"/>
</dbReference>
<feature type="region of interest" description="Disordered" evidence="1">
    <location>
        <begin position="1"/>
        <end position="69"/>
    </location>
</feature>
<evidence type="ECO:0000256" key="1">
    <source>
        <dbReference type="SAM" id="MobiDB-lite"/>
    </source>
</evidence>
<accession>A0A9Q1ESG9</accession>